<dbReference type="RefSeq" id="WP_206962271.1">
    <property type="nucleotide sequence ID" value="NZ_BAAAJJ010000001.1"/>
</dbReference>
<reference evidence="2" key="1">
    <citation type="submission" date="2021-03" db="EMBL/GenBank/DDBJ databases">
        <title>Streptomyces poriferae sp. nov., a novel marine sponge-derived Actinobacteria species with anti-MRSA activity.</title>
        <authorList>
            <person name="Sandoval-Powers M."/>
            <person name="Kralova S."/>
            <person name="Nguyen G.-S."/>
            <person name="Fawwal D."/>
            <person name="Degnes K."/>
            <person name="Klinkenberg G."/>
            <person name="Sletta H."/>
            <person name="Wentzel A."/>
            <person name="Liles M.R."/>
        </authorList>
    </citation>
    <scope>NUCLEOTIDE SEQUENCE</scope>
    <source>
        <strain evidence="2">DSM 41794</strain>
    </source>
</reference>
<evidence type="ECO:0000313" key="3">
    <source>
        <dbReference type="Proteomes" id="UP000664167"/>
    </source>
</evidence>
<comment type="caution">
    <text evidence="2">The sequence shown here is derived from an EMBL/GenBank/DDBJ whole genome shotgun (WGS) entry which is preliminary data.</text>
</comment>
<accession>A0A939JFX3</accession>
<dbReference type="PROSITE" id="PS51257">
    <property type="entry name" value="PROKAR_LIPOPROTEIN"/>
    <property type="match status" value="1"/>
</dbReference>
<protein>
    <recommendedName>
        <fullName evidence="4">Lipoprotein</fullName>
    </recommendedName>
</protein>
<keyword evidence="3" id="KW-1185">Reference proteome</keyword>
<sequence>MRRTLATTALCLTAAAALTACNPFAGASGDGGDLATKAIKANRAATSFTVKGNVSDPKEGDIAVDLAIDHRGDCKGTIGLGDQGSMGLIKTGKTVYMSYDEKLLRAQSKGEAKKDTDAAVKMLVGNWVKSTSSDPDVKDLASMCDIDELLGTFDPTDTAADKGKDTTVDGRKAATLTEKDGKETYTMYVATEGTPYLLKLDVAGGDQPTTLAFSGFDKPVGAKAPAKKDIVDLGN</sequence>
<proteinExistence type="predicted"/>
<dbReference type="Gene3D" id="2.50.20.20">
    <property type="match status" value="1"/>
</dbReference>
<evidence type="ECO:0008006" key="4">
    <source>
        <dbReference type="Google" id="ProtNLM"/>
    </source>
</evidence>
<feature type="signal peptide" evidence="1">
    <location>
        <begin position="1"/>
        <end position="27"/>
    </location>
</feature>
<dbReference type="AlphaFoldDB" id="A0A939JFX3"/>
<organism evidence="2 3">
    <name type="scientific">Streptomyces beijiangensis</name>
    <dbReference type="NCBI Taxonomy" id="163361"/>
    <lineage>
        <taxon>Bacteria</taxon>
        <taxon>Bacillati</taxon>
        <taxon>Actinomycetota</taxon>
        <taxon>Actinomycetes</taxon>
        <taxon>Kitasatosporales</taxon>
        <taxon>Streptomycetaceae</taxon>
        <taxon>Streptomyces</taxon>
    </lineage>
</organism>
<feature type="chain" id="PRO_5038034175" description="Lipoprotein" evidence="1">
    <location>
        <begin position="28"/>
        <end position="235"/>
    </location>
</feature>
<dbReference type="EMBL" id="JAFLRJ010000121">
    <property type="protein sequence ID" value="MBO0512838.1"/>
    <property type="molecule type" value="Genomic_DNA"/>
</dbReference>
<name>A0A939JFX3_9ACTN</name>
<gene>
    <name evidence="2" type="ORF">J0695_13615</name>
</gene>
<evidence type="ECO:0000256" key="1">
    <source>
        <dbReference type="SAM" id="SignalP"/>
    </source>
</evidence>
<evidence type="ECO:0000313" key="2">
    <source>
        <dbReference type="EMBL" id="MBO0512838.1"/>
    </source>
</evidence>
<keyword evidence="1" id="KW-0732">Signal</keyword>
<dbReference type="Proteomes" id="UP000664167">
    <property type="component" value="Unassembled WGS sequence"/>
</dbReference>